<protein>
    <recommendedName>
        <fullName evidence="9">TonB-dependent receptor-like beta-barrel domain-containing protein</fullName>
    </recommendedName>
</protein>
<dbReference type="InterPro" id="IPR000531">
    <property type="entry name" value="Beta-barrel_TonB"/>
</dbReference>
<keyword evidence="6" id="KW-0472">Membrane</keyword>
<feature type="non-terminal residue" evidence="10">
    <location>
        <position position="1"/>
    </location>
</feature>
<proteinExistence type="predicted"/>
<evidence type="ECO:0000256" key="3">
    <source>
        <dbReference type="ARBA" id="ARBA00022692"/>
    </source>
</evidence>
<accession>A0A382AW37</accession>
<evidence type="ECO:0000256" key="8">
    <source>
        <dbReference type="ARBA" id="ARBA00023237"/>
    </source>
</evidence>
<evidence type="ECO:0000256" key="7">
    <source>
        <dbReference type="ARBA" id="ARBA00023170"/>
    </source>
</evidence>
<keyword evidence="7" id="KW-0675">Receptor</keyword>
<evidence type="ECO:0000313" key="10">
    <source>
        <dbReference type="EMBL" id="SVB05177.1"/>
    </source>
</evidence>
<evidence type="ECO:0000259" key="9">
    <source>
        <dbReference type="Pfam" id="PF00593"/>
    </source>
</evidence>
<keyword evidence="3" id="KW-0812">Transmembrane</keyword>
<dbReference type="InterPro" id="IPR039426">
    <property type="entry name" value="TonB-dep_rcpt-like"/>
</dbReference>
<dbReference type="Pfam" id="PF00593">
    <property type="entry name" value="TonB_dep_Rec_b-barrel"/>
    <property type="match status" value="1"/>
</dbReference>
<evidence type="ECO:0000256" key="5">
    <source>
        <dbReference type="ARBA" id="ARBA00023077"/>
    </source>
</evidence>
<reference evidence="10" key="1">
    <citation type="submission" date="2018-05" db="EMBL/GenBank/DDBJ databases">
        <authorList>
            <person name="Lanie J.A."/>
            <person name="Ng W.-L."/>
            <person name="Kazmierczak K.M."/>
            <person name="Andrzejewski T.M."/>
            <person name="Davidsen T.M."/>
            <person name="Wayne K.J."/>
            <person name="Tettelin H."/>
            <person name="Glass J.I."/>
            <person name="Rusch D."/>
            <person name="Podicherti R."/>
            <person name="Tsui H.-C.T."/>
            <person name="Winkler M.E."/>
        </authorList>
    </citation>
    <scope>NUCLEOTIDE SEQUENCE</scope>
</reference>
<dbReference type="SUPFAM" id="SSF56935">
    <property type="entry name" value="Porins"/>
    <property type="match status" value="1"/>
</dbReference>
<evidence type="ECO:0000256" key="1">
    <source>
        <dbReference type="ARBA" id="ARBA00004571"/>
    </source>
</evidence>
<dbReference type="PANTHER" id="PTHR30069">
    <property type="entry name" value="TONB-DEPENDENT OUTER MEMBRANE RECEPTOR"/>
    <property type="match status" value="1"/>
</dbReference>
<evidence type="ECO:0000256" key="4">
    <source>
        <dbReference type="ARBA" id="ARBA00022729"/>
    </source>
</evidence>
<keyword evidence="4" id="KW-0732">Signal</keyword>
<feature type="domain" description="TonB-dependent receptor-like beta-barrel" evidence="9">
    <location>
        <begin position="7"/>
        <end position="297"/>
    </location>
</feature>
<dbReference type="EMBL" id="UINC01026896">
    <property type="protein sequence ID" value="SVB05177.1"/>
    <property type="molecule type" value="Genomic_DNA"/>
</dbReference>
<name>A0A382AW37_9ZZZZ</name>
<dbReference type="GO" id="GO:0009279">
    <property type="term" value="C:cell outer membrane"/>
    <property type="evidence" value="ECO:0007669"/>
    <property type="project" value="UniProtKB-SubCell"/>
</dbReference>
<gene>
    <name evidence="10" type="ORF">METZ01_LOCUS158031</name>
</gene>
<dbReference type="InterPro" id="IPR010917">
    <property type="entry name" value="TonB_rcpt_CS"/>
</dbReference>
<evidence type="ECO:0000256" key="2">
    <source>
        <dbReference type="ARBA" id="ARBA00022448"/>
    </source>
</evidence>
<dbReference type="GO" id="GO:0044718">
    <property type="term" value="P:siderophore transmembrane transport"/>
    <property type="evidence" value="ECO:0007669"/>
    <property type="project" value="TreeGrafter"/>
</dbReference>
<organism evidence="10">
    <name type="scientific">marine metagenome</name>
    <dbReference type="NCBI Taxonomy" id="408172"/>
    <lineage>
        <taxon>unclassified sequences</taxon>
        <taxon>metagenomes</taxon>
        <taxon>ecological metagenomes</taxon>
    </lineage>
</organism>
<evidence type="ECO:0000256" key="6">
    <source>
        <dbReference type="ARBA" id="ARBA00023136"/>
    </source>
</evidence>
<dbReference type="PROSITE" id="PS01156">
    <property type="entry name" value="TONB_DEPENDENT_REC_2"/>
    <property type="match status" value="1"/>
</dbReference>
<dbReference type="AlphaFoldDB" id="A0A382AW37"/>
<dbReference type="InterPro" id="IPR036942">
    <property type="entry name" value="Beta-barrel_TonB_sf"/>
</dbReference>
<dbReference type="PANTHER" id="PTHR30069:SF29">
    <property type="entry name" value="HEMOGLOBIN AND HEMOGLOBIN-HAPTOGLOBIN-BINDING PROTEIN 1-RELATED"/>
    <property type="match status" value="1"/>
</dbReference>
<sequence>SGGFYLTPNTNELDLSLYGFNETEFSSFNILISSRLNYLSINPNQYNYDNIESQQIINRDFIYFSSSLGFNKIMNDFEINTWIMNTMRAPRVEELYSDGPHLGAYSYEIGEPNLDVEKIYGIESSIAYNAYPVTTSITTFYNYSPYYHQMSKMGECDGEFVDGEDHPCAGTDFIEWGSGPIGWLYKYQTEGVKSTIKGIELSLGYSYKNYKMVYDFSLVRGDDLKSGLPLSYINPDKQIMIFEYEKEFMNYNIRLSKIHAQNRLGEFESYTPSSFLVDVILSYGRKNQNITIQFNNIFNKEYYNHLSKIKSIMPEAGRNILINYKLFF</sequence>
<dbReference type="GO" id="GO:0015344">
    <property type="term" value="F:siderophore uptake transmembrane transporter activity"/>
    <property type="evidence" value="ECO:0007669"/>
    <property type="project" value="TreeGrafter"/>
</dbReference>
<keyword evidence="2" id="KW-0813">Transport</keyword>
<keyword evidence="8" id="KW-0998">Cell outer membrane</keyword>
<dbReference type="Gene3D" id="2.40.170.20">
    <property type="entry name" value="TonB-dependent receptor, beta-barrel domain"/>
    <property type="match status" value="1"/>
</dbReference>
<keyword evidence="5" id="KW-0798">TonB box</keyword>
<comment type="subcellular location">
    <subcellularLocation>
        <location evidence="1">Cell outer membrane</location>
        <topology evidence="1">Multi-pass membrane protein</topology>
    </subcellularLocation>
</comment>